<keyword evidence="4" id="KW-1185">Reference proteome</keyword>
<proteinExistence type="predicted"/>
<comment type="caution">
    <text evidence="3">The sequence shown here is derived from an EMBL/GenBank/DDBJ whole genome shotgun (WGS) entry which is preliminary data.</text>
</comment>
<dbReference type="InterPro" id="IPR058306">
    <property type="entry name" value="DUF7993"/>
</dbReference>
<feature type="compositionally biased region" description="Basic and acidic residues" evidence="1">
    <location>
        <begin position="218"/>
        <end position="236"/>
    </location>
</feature>
<accession>U2YY64</accession>
<gene>
    <name evidence="3" type="ORF">MBEHAL_2502</name>
</gene>
<feature type="domain" description="DUF7993" evidence="2">
    <location>
        <begin position="1"/>
        <end position="116"/>
    </location>
</feature>
<dbReference type="eggNOG" id="arCOG04658">
    <property type="taxonomic scope" value="Archaea"/>
</dbReference>
<feature type="region of interest" description="Disordered" evidence="1">
    <location>
        <begin position="113"/>
        <end position="278"/>
    </location>
</feature>
<dbReference type="AlphaFoldDB" id="U2YY64"/>
<evidence type="ECO:0000313" key="4">
    <source>
        <dbReference type="Proteomes" id="UP000016986"/>
    </source>
</evidence>
<organism evidence="3 4">
    <name type="scientific">Halarchaeum acidiphilum MH1-52-1</name>
    <dbReference type="NCBI Taxonomy" id="1261545"/>
    <lineage>
        <taxon>Archaea</taxon>
        <taxon>Methanobacteriati</taxon>
        <taxon>Methanobacteriota</taxon>
        <taxon>Stenosarchaea group</taxon>
        <taxon>Halobacteria</taxon>
        <taxon>Halobacteriales</taxon>
        <taxon>Halobacteriaceae</taxon>
    </lineage>
</organism>
<dbReference type="EMBL" id="BATA01000095">
    <property type="protein sequence ID" value="GAD53742.1"/>
    <property type="molecule type" value="Genomic_DNA"/>
</dbReference>
<protein>
    <recommendedName>
        <fullName evidence="2">DUF7993 domain-containing protein</fullName>
    </recommendedName>
</protein>
<dbReference type="Proteomes" id="UP000016986">
    <property type="component" value="Unassembled WGS sequence"/>
</dbReference>
<feature type="compositionally biased region" description="Basic and acidic residues" evidence="1">
    <location>
        <begin position="245"/>
        <end position="261"/>
    </location>
</feature>
<feature type="compositionally biased region" description="Basic residues" evidence="1">
    <location>
        <begin position="144"/>
        <end position="157"/>
    </location>
</feature>
<reference evidence="3 4" key="1">
    <citation type="submission" date="2013-09" db="EMBL/GenBank/DDBJ databases">
        <title>Whole genome sequencing of Halarchaeum acidiphilum strain MH1-52-1.</title>
        <authorList>
            <person name="Shimane Y."/>
            <person name="Minegishi H."/>
            <person name="Nishi S."/>
            <person name="Echigo A."/>
            <person name="Shuto A."/>
            <person name="Konishi M."/>
            <person name="Ito T."/>
            <person name="Ohkuma M."/>
            <person name="Ohta Y."/>
            <person name="Nagano Y."/>
            <person name="Tsubouchi T."/>
            <person name="Mori K."/>
            <person name="Usui K."/>
            <person name="Kamekura M."/>
            <person name="Usami R."/>
            <person name="Takaki Y."/>
            <person name="Hatada Y."/>
        </authorList>
    </citation>
    <scope>NUCLEOTIDE SEQUENCE [LARGE SCALE GENOMIC DNA]</scope>
    <source>
        <strain evidence="3 4">JCM 16109</strain>
    </source>
</reference>
<dbReference type="Pfam" id="PF25956">
    <property type="entry name" value="DUF7993"/>
    <property type="match status" value="1"/>
</dbReference>
<name>U2YY64_9EURY</name>
<evidence type="ECO:0000313" key="3">
    <source>
        <dbReference type="EMBL" id="GAD53742.1"/>
    </source>
</evidence>
<evidence type="ECO:0000259" key="2">
    <source>
        <dbReference type="Pfam" id="PF25956"/>
    </source>
</evidence>
<evidence type="ECO:0000256" key="1">
    <source>
        <dbReference type="SAM" id="MobiDB-lite"/>
    </source>
</evidence>
<sequence>MVERELDDGKRIAQLLASEVSGRESGPFDRAAVTDADPDVEATLAGAHAYDVTFEDERIASVYVLPERVRVEFVTGLDAAKRAADDAGLRARPRAASPPALLVFVEDGAEAKRVLPSSRPRSTRERGARGDQAVRLGPPDTQRRHGLLRGPRGAHRLAGHDGLRRTRPRSGPTSRRRARRRSPALAVQPPDHRRDPRVRRLLQAERGLLRGRGRVARARGDHRVRPREGRAGDPRREARRHREHRPPVRERARSRGRDHRQPLHGPRQPPAVPLARGEGSVRHLSHLELGREGLPEPRTRLL</sequence>